<dbReference type="Proteomes" id="UP000050421">
    <property type="component" value="Unassembled WGS sequence"/>
</dbReference>
<dbReference type="InterPro" id="IPR011486">
    <property type="entry name" value="BBP2"/>
</dbReference>
<protein>
    <submittedName>
        <fullName evidence="2">Outer membrane protein family (DUF1597)</fullName>
    </submittedName>
</protein>
<sequence length="355" mass="40808">MKSFLSFCLLLFFHSTFAQETSKNSLKWNVSGFLDVYYGYDFVDQIGQENRLPFLYNHTNQNRLGINLALVTISAQTDFFRANLGIQQGTYARDNYANEPELFQWIHQANIGVALDKDRKFWIDAGVLPSHIGFENAVSTENLTLSRSIIAENSPYFETGVQLSWQKDERWYFAFLYLNGWQRIRAIPGRNRPSFGTQATYTPKENIKLNWSTFIGTDQPLEAETMLYFTNFYGDFKLGEGWRLIAGVDGGRRTLAFDFDRNWWGMSAILQRRFSEKFASAFRFEYYNDPFQAIATSLIDQGIQTSGISLNGDWRLGKVATFRLEGRWLTGPVMGIDGGNSDNYFLLGSFAFSFN</sequence>
<dbReference type="OrthoDB" id="103154at2"/>
<evidence type="ECO:0000313" key="3">
    <source>
        <dbReference type="Proteomes" id="UP000050421"/>
    </source>
</evidence>
<dbReference type="STRING" id="1305737.GCA_000526355_02963"/>
<reference evidence="2 3" key="1">
    <citation type="submission" date="2015-09" db="EMBL/GenBank/DDBJ databases">
        <title>Identification and resolution of microdiversity through metagenomic sequencing of parallel consortia.</title>
        <authorList>
            <person name="Nelson W.C."/>
            <person name="Romine M.F."/>
            <person name="Lindemann S.R."/>
        </authorList>
    </citation>
    <scope>NUCLEOTIDE SEQUENCE [LARGE SCALE GENOMIC DNA]</scope>
    <source>
        <strain evidence="2">HL-49</strain>
    </source>
</reference>
<organism evidence="2 3">
    <name type="scientific">Algoriphagus marincola HL-49</name>
    <dbReference type="NCBI Taxonomy" id="1305737"/>
    <lineage>
        <taxon>Bacteria</taxon>
        <taxon>Pseudomonadati</taxon>
        <taxon>Bacteroidota</taxon>
        <taxon>Cytophagia</taxon>
        <taxon>Cytophagales</taxon>
        <taxon>Cyclobacteriaceae</taxon>
        <taxon>Algoriphagus</taxon>
    </lineage>
</organism>
<proteinExistence type="predicted"/>
<keyword evidence="1" id="KW-0732">Signal</keyword>
<accession>A0A0P8ACF2</accession>
<dbReference type="EMBL" id="LJXT01000050">
    <property type="protein sequence ID" value="KPQ15537.1"/>
    <property type="molecule type" value="Genomic_DNA"/>
</dbReference>
<feature type="signal peptide" evidence="1">
    <location>
        <begin position="1"/>
        <end position="18"/>
    </location>
</feature>
<dbReference type="Pfam" id="PF07642">
    <property type="entry name" value="BBP2"/>
    <property type="match status" value="1"/>
</dbReference>
<gene>
    <name evidence="2" type="ORF">HLUCCX10_09010</name>
</gene>
<feature type="chain" id="PRO_5006147774" evidence="1">
    <location>
        <begin position="19"/>
        <end position="355"/>
    </location>
</feature>
<dbReference type="SUPFAM" id="SSF56935">
    <property type="entry name" value="Porins"/>
    <property type="match status" value="1"/>
</dbReference>
<evidence type="ECO:0000256" key="1">
    <source>
        <dbReference type="SAM" id="SignalP"/>
    </source>
</evidence>
<comment type="caution">
    <text evidence="2">The sequence shown here is derived from an EMBL/GenBank/DDBJ whole genome shotgun (WGS) entry which is preliminary data.</text>
</comment>
<evidence type="ECO:0000313" key="2">
    <source>
        <dbReference type="EMBL" id="KPQ15537.1"/>
    </source>
</evidence>
<dbReference type="eggNOG" id="ENOG502Z88H">
    <property type="taxonomic scope" value="Bacteria"/>
</dbReference>
<name>A0A0P8ACF2_9BACT</name>
<dbReference type="AlphaFoldDB" id="A0A0P8ACF2"/>
<dbReference type="PATRIC" id="fig|1305737.6.peg.2436"/>